<dbReference type="EMBL" id="EQ973889">
    <property type="protein sequence ID" value="EEF40206.1"/>
    <property type="molecule type" value="Genomic_DNA"/>
</dbReference>
<protein>
    <submittedName>
        <fullName evidence="1">Uncharacterized protein</fullName>
    </submittedName>
</protein>
<organism evidence="1 2">
    <name type="scientific">Ricinus communis</name>
    <name type="common">Castor bean</name>
    <dbReference type="NCBI Taxonomy" id="3988"/>
    <lineage>
        <taxon>Eukaryota</taxon>
        <taxon>Viridiplantae</taxon>
        <taxon>Streptophyta</taxon>
        <taxon>Embryophyta</taxon>
        <taxon>Tracheophyta</taxon>
        <taxon>Spermatophyta</taxon>
        <taxon>Magnoliopsida</taxon>
        <taxon>eudicotyledons</taxon>
        <taxon>Gunneridae</taxon>
        <taxon>Pentapetalae</taxon>
        <taxon>rosids</taxon>
        <taxon>fabids</taxon>
        <taxon>Malpighiales</taxon>
        <taxon>Euphorbiaceae</taxon>
        <taxon>Acalyphoideae</taxon>
        <taxon>Acalypheae</taxon>
        <taxon>Ricinus</taxon>
    </lineage>
</organism>
<reference evidence="2" key="1">
    <citation type="journal article" date="2010" name="Nat. Biotechnol.">
        <title>Draft genome sequence of the oilseed species Ricinus communis.</title>
        <authorList>
            <person name="Chan A.P."/>
            <person name="Crabtree J."/>
            <person name="Zhao Q."/>
            <person name="Lorenzi H."/>
            <person name="Orvis J."/>
            <person name="Puiu D."/>
            <person name="Melake-Berhan A."/>
            <person name="Jones K.M."/>
            <person name="Redman J."/>
            <person name="Chen G."/>
            <person name="Cahoon E.B."/>
            <person name="Gedil M."/>
            <person name="Stanke M."/>
            <person name="Haas B.J."/>
            <person name="Wortman J.R."/>
            <person name="Fraser-Liggett C.M."/>
            <person name="Ravel J."/>
            <person name="Rabinowicz P.D."/>
        </authorList>
    </citation>
    <scope>NUCLEOTIDE SEQUENCE [LARGE SCALE GENOMIC DNA]</scope>
    <source>
        <strain evidence="2">cv. Hale</strain>
    </source>
</reference>
<keyword evidence="2" id="KW-1185">Reference proteome</keyword>
<accession>B9S846</accession>
<gene>
    <name evidence="1" type="ORF">RCOM_0693090</name>
</gene>
<proteinExistence type="predicted"/>
<dbReference type="AlphaFoldDB" id="B9S846"/>
<dbReference type="InParanoid" id="B9S846"/>
<dbReference type="Proteomes" id="UP000008311">
    <property type="component" value="Unassembled WGS sequence"/>
</dbReference>
<sequence>MHYVLKEQEIMEAINNVMNESKTNEENINQAHHSCNMAAYTSWKKKDSTARGILISSMNDDLVYDYQ</sequence>
<evidence type="ECO:0000313" key="2">
    <source>
        <dbReference type="Proteomes" id="UP000008311"/>
    </source>
</evidence>
<evidence type="ECO:0000313" key="1">
    <source>
        <dbReference type="EMBL" id="EEF40206.1"/>
    </source>
</evidence>
<name>B9S846_RICCO</name>